<reference evidence="1 2" key="1">
    <citation type="journal article" date="2005" name="Science">
        <title>The genome sequence of Trypanosoma cruzi, etiologic agent of Chagas disease.</title>
        <authorList>
            <person name="El-Sayed N.M."/>
            <person name="Myler P.J."/>
            <person name="Bartholomeu D.C."/>
            <person name="Nilsson D."/>
            <person name="Aggarwal G."/>
            <person name="Tran A.N."/>
            <person name="Ghedin E."/>
            <person name="Worthey E.A."/>
            <person name="Delcher A.L."/>
            <person name="Blandin G."/>
            <person name="Westenberger S.J."/>
            <person name="Caler E."/>
            <person name="Cerqueira G.C."/>
            <person name="Branche C."/>
            <person name="Haas B."/>
            <person name="Anupama A."/>
            <person name="Arner E."/>
            <person name="Aslund L."/>
            <person name="Attipoe P."/>
            <person name="Bontempi E."/>
            <person name="Bringaud F."/>
            <person name="Burton P."/>
            <person name="Cadag E."/>
            <person name="Campbell D.A."/>
            <person name="Carrington M."/>
            <person name="Crabtree J."/>
            <person name="Darban H."/>
            <person name="da Silveira J.F."/>
            <person name="de Jong P."/>
            <person name="Edwards K."/>
            <person name="Englund P.T."/>
            <person name="Fazelina G."/>
            <person name="Feldblyum T."/>
            <person name="Ferella M."/>
            <person name="Frasch A.C."/>
            <person name="Gull K."/>
            <person name="Horn D."/>
            <person name="Hou L."/>
            <person name="Huang Y."/>
            <person name="Kindlund E."/>
            <person name="Klingbeil M."/>
            <person name="Kluge S."/>
            <person name="Koo H."/>
            <person name="Lacerda D."/>
            <person name="Levin M.J."/>
            <person name="Lorenzi H."/>
            <person name="Louie T."/>
            <person name="Machado C.R."/>
            <person name="McCulloch R."/>
            <person name="McKenna A."/>
            <person name="Mizuno Y."/>
            <person name="Mottram J.C."/>
            <person name="Nelson S."/>
            <person name="Ochaya S."/>
            <person name="Osoegawa K."/>
            <person name="Pai G."/>
            <person name="Parsons M."/>
            <person name="Pentony M."/>
            <person name="Pettersson U."/>
            <person name="Pop M."/>
            <person name="Ramirez J.L."/>
            <person name="Rinta J."/>
            <person name="Robertson L."/>
            <person name="Salzberg S.L."/>
            <person name="Sanchez D.O."/>
            <person name="Seyler A."/>
            <person name="Sharma R."/>
            <person name="Shetty J."/>
            <person name="Simpson A.J."/>
            <person name="Sisk E."/>
            <person name="Tammi M.T."/>
            <person name="Tarleton R."/>
            <person name="Teixeira S."/>
            <person name="Van Aken S."/>
            <person name="Vogt C."/>
            <person name="Ward P.N."/>
            <person name="Wickstead B."/>
            <person name="Wortman J."/>
            <person name="White O."/>
            <person name="Fraser C.M."/>
            <person name="Stuart K.D."/>
            <person name="Andersson B."/>
        </authorList>
    </citation>
    <scope>NUCLEOTIDE SEQUENCE [LARGE SCALE GENOMIC DNA]</scope>
    <source>
        <strain evidence="1 2">CL Brener</strain>
    </source>
</reference>
<dbReference type="GeneID" id="3551844"/>
<sequence>MKSAHVHSSPGQPILLLLPQRNPAAMGEPNNAVALRKYGRVPSFPGDNCAPSTVARCANSFPPTVTAARRVGEVAHGTTTSAALRGTHAARSHPEIDDDSPPVRAQKSLLPEAKVLFCLLKGLLAQLHSARRVALYNPTTIAASCFIGQGCGMLFLCSPKCLGEWAVPFLGTSIAP</sequence>
<dbReference type="PaxDb" id="353153-Q4DYE4"/>
<dbReference type="EMBL" id="AAHK01000094">
    <property type="protein sequence ID" value="EAN97547.1"/>
    <property type="molecule type" value="Genomic_DNA"/>
</dbReference>
<dbReference type="RefSeq" id="XP_819398.1">
    <property type="nucleotide sequence ID" value="XM_814305.1"/>
</dbReference>
<dbReference type="InParanoid" id="Q4DYE4"/>
<evidence type="ECO:0000313" key="1">
    <source>
        <dbReference type="EMBL" id="EAN97547.1"/>
    </source>
</evidence>
<organism evidence="1 2">
    <name type="scientific">Trypanosoma cruzi (strain CL Brener)</name>
    <dbReference type="NCBI Taxonomy" id="353153"/>
    <lineage>
        <taxon>Eukaryota</taxon>
        <taxon>Discoba</taxon>
        <taxon>Euglenozoa</taxon>
        <taxon>Kinetoplastea</taxon>
        <taxon>Metakinetoplastina</taxon>
        <taxon>Trypanosomatida</taxon>
        <taxon>Trypanosomatidae</taxon>
        <taxon>Trypanosoma</taxon>
        <taxon>Schizotrypanum</taxon>
    </lineage>
</organism>
<dbReference type="KEGG" id="tcr:506321.230"/>
<gene>
    <name evidence="1" type="ORF">Tc00.1047053506321.230</name>
</gene>
<dbReference type="Proteomes" id="UP000002296">
    <property type="component" value="Unassembled WGS sequence"/>
</dbReference>
<dbReference type="AlphaFoldDB" id="Q4DYE4"/>
<keyword evidence="2" id="KW-1185">Reference proteome</keyword>
<accession>Q4DYE4</accession>
<proteinExistence type="predicted"/>
<evidence type="ECO:0000313" key="2">
    <source>
        <dbReference type="Proteomes" id="UP000002296"/>
    </source>
</evidence>
<comment type="caution">
    <text evidence="1">The sequence shown here is derived from an EMBL/GenBank/DDBJ whole genome shotgun (WGS) entry which is preliminary data.</text>
</comment>
<name>Q4DYE4_TRYCC</name>
<protein>
    <submittedName>
        <fullName evidence="1">Uncharacterized protein</fullName>
    </submittedName>
</protein>